<accession>A0AC34F2L3</accession>
<name>A0AC34F2L3_9BILA</name>
<organism evidence="1 2">
    <name type="scientific">Panagrolaimus sp. ES5</name>
    <dbReference type="NCBI Taxonomy" id="591445"/>
    <lineage>
        <taxon>Eukaryota</taxon>
        <taxon>Metazoa</taxon>
        <taxon>Ecdysozoa</taxon>
        <taxon>Nematoda</taxon>
        <taxon>Chromadorea</taxon>
        <taxon>Rhabditida</taxon>
        <taxon>Tylenchina</taxon>
        <taxon>Panagrolaimomorpha</taxon>
        <taxon>Panagrolaimoidea</taxon>
        <taxon>Panagrolaimidae</taxon>
        <taxon>Panagrolaimus</taxon>
    </lineage>
</organism>
<sequence length="136" mass="16553">MQRSGFIKKIRDWRSQEIIKEYYQIKKILHTRITTRQKHIWLFLTKKNKFSHSNKIIFIIFYPIKETSLNFFVVVRRRKKNTIKVMNKQKRLRDGLKLRSVMMSHQGFESFRVAIKKKKALKEKELKKKKTNLTAA</sequence>
<proteinExistence type="predicted"/>
<dbReference type="Proteomes" id="UP000887579">
    <property type="component" value="Unplaced"/>
</dbReference>
<evidence type="ECO:0000313" key="2">
    <source>
        <dbReference type="WBParaSite" id="ES5_v2.g11197.t1"/>
    </source>
</evidence>
<protein>
    <submittedName>
        <fullName evidence="2">Uncharacterized protein</fullName>
    </submittedName>
</protein>
<evidence type="ECO:0000313" key="1">
    <source>
        <dbReference type="Proteomes" id="UP000887579"/>
    </source>
</evidence>
<dbReference type="WBParaSite" id="ES5_v2.g11197.t1">
    <property type="protein sequence ID" value="ES5_v2.g11197.t1"/>
    <property type="gene ID" value="ES5_v2.g11197"/>
</dbReference>
<reference evidence="2" key="1">
    <citation type="submission" date="2022-11" db="UniProtKB">
        <authorList>
            <consortium name="WormBaseParasite"/>
        </authorList>
    </citation>
    <scope>IDENTIFICATION</scope>
</reference>